<dbReference type="Proteomes" id="UP001165064">
    <property type="component" value="Unassembled WGS sequence"/>
</dbReference>
<sequence>MAPKLKIKLSTKDSSDEPPPMTQPKKHKREKSTSSKTTPKIKLRTSSASGLPSIHFKPPSSKHDTPSSPATSTSTPTLKIMKPKSKKTSPSTSRRSSSMLSSSSLPAAVDSTISINTNSDSNISKDAISGSISASSGGNLLTLNLKKPKRVPTIRVKPTRIPGDGYDSEDPDKEDDPLIEEGIILRMLPPDPNNADVSASLDQLRQSAEAGDFNGISLKWKDKKRAILKINGVLYGGKLVDLPTVVEVFKSVDRKNMYKTIDVCQILIITCKLQHERDVVSAVPVDYEFGETFPHGLSCPMENAKDRFQKKYKEAVVQNVEDEVDRLLKMDDEAESSSYEFIDASMLDSAGVGGSFITSGAGLGKKKRKKKVKKERRLSVSSSGVDGGSSGINNTSELSSSLGVPPSSAGLLANATNGGTSSQTNAEHDDFDDMFEQLMEEEEGEDEDDDEDDEEEEEEDTTTQQQPVQIDQTTKLAKDEEDVPASDDEEEVVEGAPVEGEDNNNATSEDDDDDDEDDDDEDDEEEGQDINTLKRTAETSTGSGSGANNGSSSTSGGGAGGAGSGTGSGSGGAGSDEMDETEQHNARVREEIAELEAT</sequence>
<evidence type="ECO:0000313" key="2">
    <source>
        <dbReference type="Proteomes" id="UP001165064"/>
    </source>
</evidence>
<proteinExistence type="predicted"/>
<evidence type="ECO:0000313" key="1">
    <source>
        <dbReference type="EMBL" id="GME78622.1"/>
    </source>
</evidence>
<comment type="caution">
    <text evidence="1">The sequence shown here is derived from an EMBL/GenBank/DDBJ whole genome shotgun (WGS) entry which is preliminary data.</text>
</comment>
<keyword evidence="2" id="KW-1185">Reference proteome</keyword>
<organism evidence="1 2">
    <name type="scientific">Ambrosiozyma monospora</name>
    <name type="common">Yeast</name>
    <name type="synonym">Endomycopsis monosporus</name>
    <dbReference type="NCBI Taxonomy" id="43982"/>
    <lineage>
        <taxon>Eukaryota</taxon>
        <taxon>Fungi</taxon>
        <taxon>Dikarya</taxon>
        <taxon>Ascomycota</taxon>
        <taxon>Saccharomycotina</taxon>
        <taxon>Pichiomycetes</taxon>
        <taxon>Pichiales</taxon>
        <taxon>Pichiaceae</taxon>
        <taxon>Ambrosiozyma</taxon>
    </lineage>
</organism>
<reference evidence="1" key="1">
    <citation type="submission" date="2023-04" db="EMBL/GenBank/DDBJ databases">
        <title>Ambrosiozyma monospora NBRC 10751.</title>
        <authorList>
            <person name="Ichikawa N."/>
            <person name="Sato H."/>
            <person name="Tonouchi N."/>
        </authorList>
    </citation>
    <scope>NUCLEOTIDE SEQUENCE</scope>
    <source>
        <strain evidence="1">NBRC 10751</strain>
    </source>
</reference>
<name>A0ACB5T1A9_AMBMO</name>
<accession>A0ACB5T1A9</accession>
<protein>
    <submittedName>
        <fullName evidence="1">Unnamed protein product</fullName>
    </submittedName>
</protein>
<dbReference type="EMBL" id="BSXS01002262">
    <property type="protein sequence ID" value="GME78622.1"/>
    <property type="molecule type" value="Genomic_DNA"/>
</dbReference>
<gene>
    <name evidence="1" type="ORF">Amon02_000353300</name>
</gene>